<dbReference type="PANTHER" id="PTHR43364">
    <property type="entry name" value="NADH-SPECIFIC METHYLGLYOXAL REDUCTASE-RELATED"/>
    <property type="match status" value="1"/>
</dbReference>
<evidence type="ECO:0000313" key="4">
    <source>
        <dbReference type="Proteomes" id="UP000256645"/>
    </source>
</evidence>
<protein>
    <submittedName>
        <fullName evidence="3">Aldo-keto reductase-9</fullName>
    </submittedName>
</protein>
<organism evidence="3 4">
    <name type="scientific">Coleophoma cylindrospora</name>
    <dbReference type="NCBI Taxonomy" id="1849047"/>
    <lineage>
        <taxon>Eukaryota</taxon>
        <taxon>Fungi</taxon>
        <taxon>Dikarya</taxon>
        <taxon>Ascomycota</taxon>
        <taxon>Pezizomycotina</taxon>
        <taxon>Leotiomycetes</taxon>
        <taxon>Helotiales</taxon>
        <taxon>Dermateaceae</taxon>
        <taxon>Coleophoma</taxon>
    </lineage>
</organism>
<feature type="domain" description="NADP-dependent oxidoreductase" evidence="2">
    <location>
        <begin position="22"/>
        <end position="342"/>
    </location>
</feature>
<dbReference type="CDD" id="cd19079">
    <property type="entry name" value="AKR_EcYajO-like"/>
    <property type="match status" value="1"/>
</dbReference>
<evidence type="ECO:0000313" key="3">
    <source>
        <dbReference type="EMBL" id="RDW89002.1"/>
    </source>
</evidence>
<keyword evidence="4" id="KW-1185">Reference proteome</keyword>
<gene>
    <name evidence="3" type="ORF">BP6252_01034</name>
</gene>
<dbReference type="Proteomes" id="UP000256645">
    <property type="component" value="Unassembled WGS sequence"/>
</dbReference>
<dbReference type="InterPro" id="IPR023210">
    <property type="entry name" value="NADP_OxRdtase_dom"/>
</dbReference>
<dbReference type="Pfam" id="PF00248">
    <property type="entry name" value="Aldo_ket_red"/>
    <property type="match status" value="1"/>
</dbReference>
<comment type="caution">
    <text evidence="3">The sequence shown here is derived from an EMBL/GenBank/DDBJ whole genome shotgun (WGS) entry which is preliminary data.</text>
</comment>
<evidence type="ECO:0000256" key="1">
    <source>
        <dbReference type="ARBA" id="ARBA00023002"/>
    </source>
</evidence>
<sequence length="351" mass="39375">MSASAPKMEYTRLGNSGLKISKVILGAMSFGTSEWQDWVLDEEDALPLLKHAYDVGLNTWDTADVYSNGRSEEIIGKALKQYNIPRNRVVILSKCFFGVADDGTQPPIAALSVNDGDFVNRQGLSRKHIFDAVDDSVKRLGTYIDVLQIHRLDRDVPREEIMKALNDVVESGKVRYIGASSMAAWEFQTLNNIAEKNGWHKFISMQNYYNLLNREEEREMLPYCRDAGIGCIPWSPIARGALSRPYSDRSTTREKSDKMLSGMIRGKEVEIDKHIINRVEELAKKKGVSMATIATAWCLSKEKVNPIIGLSSKDRIDQAVASVHFASSGKLTPEDIAYLEESYAPKEKQGY</sequence>
<accession>A0A3D8SRS5</accession>
<name>A0A3D8SRS5_9HELO</name>
<dbReference type="InterPro" id="IPR036812">
    <property type="entry name" value="NAD(P)_OxRdtase_dom_sf"/>
</dbReference>
<proteinExistence type="predicted"/>
<dbReference type="STRING" id="1849047.A0A3D8SRS5"/>
<dbReference type="GO" id="GO:0016491">
    <property type="term" value="F:oxidoreductase activity"/>
    <property type="evidence" value="ECO:0007669"/>
    <property type="project" value="UniProtKB-KW"/>
</dbReference>
<dbReference type="AlphaFoldDB" id="A0A3D8SRS5"/>
<dbReference type="PANTHER" id="PTHR43364:SF15">
    <property type="entry name" value="ARYL-ALCOHOL DEHYDROGENASE AAD16-RELATED"/>
    <property type="match status" value="1"/>
</dbReference>
<dbReference type="InterPro" id="IPR050523">
    <property type="entry name" value="AKR_Detox_Biosynth"/>
</dbReference>
<evidence type="ECO:0000259" key="2">
    <source>
        <dbReference type="Pfam" id="PF00248"/>
    </source>
</evidence>
<dbReference type="OrthoDB" id="1720422at2759"/>
<dbReference type="EMBL" id="PDLM01000001">
    <property type="protein sequence ID" value="RDW89002.1"/>
    <property type="molecule type" value="Genomic_DNA"/>
</dbReference>
<dbReference type="Gene3D" id="3.20.20.100">
    <property type="entry name" value="NADP-dependent oxidoreductase domain"/>
    <property type="match status" value="1"/>
</dbReference>
<dbReference type="GO" id="GO:0005829">
    <property type="term" value="C:cytosol"/>
    <property type="evidence" value="ECO:0007669"/>
    <property type="project" value="UniProtKB-ARBA"/>
</dbReference>
<dbReference type="SUPFAM" id="SSF51430">
    <property type="entry name" value="NAD(P)-linked oxidoreductase"/>
    <property type="match status" value="1"/>
</dbReference>
<reference evidence="3 4" key="1">
    <citation type="journal article" date="2018" name="IMA Fungus">
        <title>IMA Genome-F 9: Draft genome sequence of Annulohypoxylon stygium, Aspergillus mulundensis, Berkeleyomyces basicola (syn. Thielaviopsis basicola), Ceratocystis smalleyi, two Cercospora beticola strains, Coleophoma cylindrospora, Fusarium fracticaudum, Phialophora cf. hyalina, and Morchella septimelata.</title>
        <authorList>
            <person name="Wingfield B.D."/>
            <person name="Bills G.F."/>
            <person name="Dong Y."/>
            <person name="Huang W."/>
            <person name="Nel W.J."/>
            <person name="Swalarsk-Parry B.S."/>
            <person name="Vaghefi N."/>
            <person name="Wilken P.M."/>
            <person name="An Z."/>
            <person name="de Beer Z.W."/>
            <person name="De Vos L."/>
            <person name="Chen L."/>
            <person name="Duong T.A."/>
            <person name="Gao Y."/>
            <person name="Hammerbacher A."/>
            <person name="Kikkert J.R."/>
            <person name="Li Y."/>
            <person name="Li H."/>
            <person name="Li K."/>
            <person name="Li Q."/>
            <person name="Liu X."/>
            <person name="Ma X."/>
            <person name="Naidoo K."/>
            <person name="Pethybridge S.J."/>
            <person name="Sun J."/>
            <person name="Steenkamp E.T."/>
            <person name="van der Nest M.A."/>
            <person name="van Wyk S."/>
            <person name="Wingfield M.J."/>
            <person name="Xiong C."/>
            <person name="Yue Q."/>
            <person name="Zhang X."/>
        </authorList>
    </citation>
    <scope>NUCLEOTIDE SEQUENCE [LARGE SCALE GENOMIC DNA]</scope>
    <source>
        <strain evidence="3 4">BP6252</strain>
    </source>
</reference>
<keyword evidence="1" id="KW-0560">Oxidoreductase</keyword>
<dbReference type="FunFam" id="3.20.20.100:FF:000004">
    <property type="entry name" value="Oxidoreductase, aldo/keto reductase"/>
    <property type="match status" value="1"/>
</dbReference>